<comment type="caution">
    <text evidence="1">The sequence shown here is derived from an EMBL/GenBank/DDBJ whole genome shotgun (WGS) entry which is preliminary data.</text>
</comment>
<dbReference type="OrthoDB" id="2890371at2"/>
<dbReference type="RefSeq" id="WP_144449563.1">
    <property type="nucleotide sequence ID" value="NZ_VLKZ01000003.1"/>
</dbReference>
<dbReference type="AlphaFoldDB" id="A0A562QM91"/>
<proteinExistence type="predicted"/>
<gene>
    <name evidence="1" type="ORF">IQ10_01201</name>
</gene>
<name>A0A562QM91_9BACI</name>
<organism evidence="1 2">
    <name type="scientific">Halalkalibacter nanhaiisediminis</name>
    <dbReference type="NCBI Taxonomy" id="688079"/>
    <lineage>
        <taxon>Bacteria</taxon>
        <taxon>Bacillati</taxon>
        <taxon>Bacillota</taxon>
        <taxon>Bacilli</taxon>
        <taxon>Bacillales</taxon>
        <taxon>Bacillaceae</taxon>
        <taxon>Halalkalibacter</taxon>
    </lineage>
</organism>
<reference evidence="1 2" key="1">
    <citation type="journal article" date="2015" name="Stand. Genomic Sci.">
        <title>Genomic Encyclopedia of Bacterial and Archaeal Type Strains, Phase III: the genomes of soil and plant-associated and newly described type strains.</title>
        <authorList>
            <person name="Whitman W.B."/>
            <person name="Woyke T."/>
            <person name="Klenk H.P."/>
            <person name="Zhou Y."/>
            <person name="Lilburn T.G."/>
            <person name="Beck B.J."/>
            <person name="De Vos P."/>
            <person name="Vandamme P."/>
            <person name="Eisen J.A."/>
            <person name="Garrity G."/>
            <person name="Hugenholtz P."/>
            <person name="Kyrpides N.C."/>
        </authorList>
    </citation>
    <scope>NUCLEOTIDE SEQUENCE [LARGE SCALE GENOMIC DNA]</scope>
    <source>
        <strain evidence="1 2">CGMCC 1.10116</strain>
    </source>
</reference>
<protein>
    <submittedName>
        <fullName evidence="1">Uncharacterized protein</fullName>
    </submittedName>
</protein>
<dbReference type="Proteomes" id="UP000315711">
    <property type="component" value="Unassembled WGS sequence"/>
</dbReference>
<evidence type="ECO:0000313" key="1">
    <source>
        <dbReference type="EMBL" id="TWI57872.1"/>
    </source>
</evidence>
<sequence>MQTSKQKQELHHTASMEHIKAIQRLAHIERRKSPTIAEIAAITGLTEEHILESMEFGQLSHFTQPYFH</sequence>
<accession>A0A562QM91</accession>
<keyword evidence="2" id="KW-1185">Reference proteome</keyword>
<evidence type="ECO:0000313" key="2">
    <source>
        <dbReference type="Proteomes" id="UP000315711"/>
    </source>
</evidence>
<dbReference type="EMBL" id="VLKZ01000003">
    <property type="protein sequence ID" value="TWI57872.1"/>
    <property type="molecule type" value="Genomic_DNA"/>
</dbReference>